<protein>
    <submittedName>
        <fullName evidence="2">DUF3515 family protein</fullName>
    </submittedName>
</protein>
<keyword evidence="3" id="KW-1185">Reference proteome</keyword>
<sequence>MPVRPCPPRSSAHPASGPPRSAPRARRRSRRSAGLAGTAVAAALLAGCTTPVTVPVAPAAADPLCAEVVLALPTDLEGLERLRTGSQATVAWGDRSSPVVLRCGVTPLGPTTDQCVAADDGTTSIDWVAVSGPEDAEGGADWLFTTYGREPAVEVSVPAEVTSERSTSFLLDLGPAIEQVEQTRFCS</sequence>
<dbReference type="Proteomes" id="UP000664209">
    <property type="component" value="Unassembled WGS sequence"/>
</dbReference>
<organism evidence="2 3">
    <name type="scientific">Actinotalea soli</name>
    <dbReference type="NCBI Taxonomy" id="2819234"/>
    <lineage>
        <taxon>Bacteria</taxon>
        <taxon>Bacillati</taxon>
        <taxon>Actinomycetota</taxon>
        <taxon>Actinomycetes</taxon>
        <taxon>Micrococcales</taxon>
        <taxon>Cellulomonadaceae</taxon>
        <taxon>Actinotalea</taxon>
    </lineage>
</organism>
<evidence type="ECO:0000256" key="1">
    <source>
        <dbReference type="SAM" id="MobiDB-lite"/>
    </source>
</evidence>
<dbReference type="RefSeq" id="WP_208054367.1">
    <property type="nucleotide sequence ID" value="NZ_JAGEMK010000001.1"/>
</dbReference>
<accession>A0A939LN55</accession>
<gene>
    <name evidence="2" type="ORF">J4G33_02930</name>
</gene>
<proteinExistence type="predicted"/>
<feature type="region of interest" description="Disordered" evidence="1">
    <location>
        <begin position="1"/>
        <end position="32"/>
    </location>
</feature>
<evidence type="ECO:0000313" key="3">
    <source>
        <dbReference type="Proteomes" id="UP000664209"/>
    </source>
</evidence>
<dbReference type="EMBL" id="JAGEMK010000001">
    <property type="protein sequence ID" value="MBO1750751.1"/>
    <property type="molecule type" value="Genomic_DNA"/>
</dbReference>
<comment type="caution">
    <text evidence="2">The sequence shown here is derived from an EMBL/GenBank/DDBJ whole genome shotgun (WGS) entry which is preliminary data.</text>
</comment>
<dbReference type="AlphaFoldDB" id="A0A939LN55"/>
<name>A0A939LN55_9CELL</name>
<evidence type="ECO:0000313" key="2">
    <source>
        <dbReference type="EMBL" id="MBO1750751.1"/>
    </source>
</evidence>
<dbReference type="InterPro" id="IPR021903">
    <property type="entry name" value="DUF3515"/>
</dbReference>
<reference evidence="2" key="1">
    <citation type="submission" date="2021-03" db="EMBL/GenBank/DDBJ databases">
        <title>Actinotalea soli sp. nov., isolated from soil.</title>
        <authorList>
            <person name="Ping W."/>
            <person name="Zhang J."/>
        </authorList>
    </citation>
    <scope>NUCLEOTIDE SEQUENCE</scope>
    <source>
        <strain evidence="2">BY-33</strain>
    </source>
</reference>
<dbReference type="Pfam" id="PF12028">
    <property type="entry name" value="DUF3515"/>
    <property type="match status" value="1"/>
</dbReference>